<name>A0ABP9TWR1_9RICK</name>
<dbReference type="Gene3D" id="3.40.50.150">
    <property type="entry name" value="Vaccinia Virus protein VP39"/>
    <property type="match status" value="1"/>
</dbReference>
<dbReference type="Proteomes" id="UP001628124">
    <property type="component" value="Unassembled WGS sequence"/>
</dbReference>
<evidence type="ECO:0000313" key="1">
    <source>
        <dbReference type="EMBL" id="GAA5253001.1"/>
    </source>
</evidence>
<keyword evidence="2" id="KW-1185">Reference proteome</keyword>
<dbReference type="InterPro" id="IPR007072">
    <property type="entry name" value="RNMT_CmcI"/>
</dbReference>
<organism evidence="1 2">
    <name type="scientific">Candidatus Rickettsia kedanie</name>
    <dbReference type="NCBI Taxonomy" id="3115352"/>
    <lineage>
        <taxon>Bacteria</taxon>
        <taxon>Pseudomonadati</taxon>
        <taxon>Pseudomonadota</taxon>
        <taxon>Alphaproteobacteria</taxon>
        <taxon>Rickettsiales</taxon>
        <taxon>Rickettsiaceae</taxon>
        <taxon>Rickettsieae</taxon>
        <taxon>Rickettsia</taxon>
        <taxon>spotted fever group</taxon>
    </lineage>
</organism>
<dbReference type="Pfam" id="PF04989">
    <property type="entry name" value="RMNT_CmcI"/>
    <property type="match status" value="1"/>
</dbReference>
<comment type="caution">
    <text evidence="1">The sequence shown here is derived from an EMBL/GenBank/DDBJ whole genome shotgun (WGS) entry which is preliminary data.</text>
</comment>
<sequence>MADIHSLSVINCKVISIDINFENIDQAVKGDNRIEFLQGDSNKVEAIFLKENISEILHPILLIEDTHINTIGILEYFHNNIFEEGDYFIIEDTNIDYNHACYDVWRETLDEKTCMQN</sequence>
<accession>A0ABP9TWR1</accession>
<dbReference type="SUPFAM" id="SSF53335">
    <property type="entry name" value="S-adenosyl-L-methionine-dependent methyltransferases"/>
    <property type="match status" value="1"/>
</dbReference>
<gene>
    <name evidence="1" type="ORF">KNCP2_12890</name>
</gene>
<proteinExistence type="predicted"/>
<reference evidence="1 2" key="1">
    <citation type="journal article" date="2024" name="Microbiol. Immunol.">
        <title>Discovery of a novel spotted fever group Rickettsia, 'Candidatus Rickettsia kedanie,' in unfed larval chigger mites, Leptotrombidium scutellare.</title>
        <authorList>
            <person name="Ogawa M."/>
            <person name="Matsutani M."/>
            <person name="Katayama T."/>
            <person name="Takada N."/>
            <person name="Noda S."/>
            <person name="Takahashi M."/>
            <person name="Kageyama D."/>
            <person name="Hanaoka N."/>
            <person name="Ebihara H."/>
        </authorList>
    </citation>
    <scope>NUCLEOTIDE SEQUENCE [LARGE SCALE GENOMIC DNA]</scope>
    <source>
        <strain evidence="1 2">KNCP2-13</strain>
    </source>
</reference>
<dbReference type="EMBL" id="BAABMM010000042">
    <property type="protein sequence ID" value="GAA5253001.1"/>
    <property type="molecule type" value="Genomic_DNA"/>
</dbReference>
<dbReference type="InterPro" id="IPR029063">
    <property type="entry name" value="SAM-dependent_MTases_sf"/>
</dbReference>
<evidence type="ECO:0008006" key="3">
    <source>
        <dbReference type="Google" id="ProtNLM"/>
    </source>
</evidence>
<evidence type="ECO:0000313" key="2">
    <source>
        <dbReference type="Proteomes" id="UP001628124"/>
    </source>
</evidence>
<protein>
    <recommendedName>
        <fullName evidence="3">Rhamnosyl O-methyltransferase</fullName>
    </recommendedName>
</protein>